<name>A0AAV7SHG7_PLEWA</name>
<organism evidence="1 2">
    <name type="scientific">Pleurodeles waltl</name>
    <name type="common">Iberian ribbed newt</name>
    <dbReference type="NCBI Taxonomy" id="8319"/>
    <lineage>
        <taxon>Eukaryota</taxon>
        <taxon>Metazoa</taxon>
        <taxon>Chordata</taxon>
        <taxon>Craniata</taxon>
        <taxon>Vertebrata</taxon>
        <taxon>Euteleostomi</taxon>
        <taxon>Amphibia</taxon>
        <taxon>Batrachia</taxon>
        <taxon>Caudata</taxon>
        <taxon>Salamandroidea</taxon>
        <taxon>Salamandridae</taxon>
        <taxon>Pleurodelinae</taxon>
        <taxon>Pleurodeles</taxon>
    </lineage>
</organism>
<dbReference type="AlphaFoldDB" id="A0AAV7SHG7"/>
<proteinExistence type="predicted"/>
<accession>A0AAV7SHG7</accession>
<dbReference type="Proteomes" id="UP001066276">
    <property type="component" value="Chromosome 4_2"/>
</dbReference>
<evidence type="ECO:0000313" key="1">
    <source>
        <dbReference type="EMBL" id="KAJ1163520.1"/>
    </source>
</evidence>
<comment type="caution">
    <text evidence="1">The sequence shown here is derived from an EMBL/GenBank/DDBJ whole genome shotgun (WGS) entry which is preliminary data.</text>
</comment>
<dbReference type="EMBL" id="JANPWB010000008">
    <property type="protein sequence ID" value="KAJ1163520.1"/>
    <property type="molecule type" value="Genomic_DNA"/>
</dbReference>
<evidence type="ECO:0000313" key="2">
    <source>
        <dbReference type="Proteomes" id="UP001066276"/>
    </source>
</evidence>
<gene>
    <name evidence="1" type="ORF">NDU88_003978</name>
</gene>
<reference evidence="1" key="1">
    <citation type="journal article" date="2022" name="bioRxiv">
        <title>Sequencing and chromosome-scale assembly of the giantPleurodeles waltlgenome.</title>
        <authorList>
            <person name="Brown T."/>
            <person name="Elewa A."/>
            <person name="Iarovenko S."/>
            <person name="Subramanian E."/>
            <person name="Araus A.J."/>
            <person name="Petzold A."/>
            <person name="Susuki M."/>
            <person name="Suzuki K.-i.T."/>
            <person name="Hayashi T."/>
            <person name="Toyoda A."/>
            <person name="Oliveira C."/>
            <person name="Osipova E."/>
            <person name="Leigh N.D."/>
            <person name="Simon A."/>
            <person name="Yun M.H."/>
        </authorList>
    </citation>
    <scope>NUCLEOTIDE SEQUENCE</scope>
    <source>
        <strain evidence="1">20211129_DDA</strain>
        <tissue evidence="1">Liver</tissue>
    </source>
</reference>
<sequence>MPRADRLDADDASELLRLEPLLRWPRLLNNSAAVQAKLRGGRRDGEEATRPRKLNLLTIHEKAQSRKQRRLLQPGLSIEAGAPFTLYYSPPARAVTEPLRREQTRWRRRICGVQV</sequence>
<protein>
    <submittedName>
        <fullName evidence="1">Uncharacterized protein</fullName>
    </submittedName>
</protein>
<keyword evidence="2" id="KW-1185">Reference proteome</keyword>